<keyword evidence="4" id="KW-1185">Reference proteome</keyword>
<dbReference type="Gene3D" id="3.30.420.40">
    <property type="match status" value="2"/>
</dbReference>
<dbReference type="PANTHER" id="PTHR18964:SF149">
    <property type="entry name" value="BIFUNCTIONAL UDP-N-ACETYLGLUCOSAMINE 2-EPIMERASE_N-ACETYLMANNOSAMINE KINASE"/>
    <property type="match status" value="1"/>
</dbReference>
<dbReference type="InterPro" id="IPR043129">
    <property type="entry name" value="ATPase_NBD"/>
</dbReference>
<dbReference type="Pfam" id="PF00480">
    <property type="entry name" value="ROK"/>
    <property type="match status" value="1"/>
</dbReference>
<dbReference type="EMBL" id="WEGI01000004">
    <property type="protein sequence ID" value="MQY26793.1"/>
    <property type="molecule type" value="Genomic_DNA"/>
</dbReference>
<feature type="region of interest" description="Disordered" evidence="2">
    <location>
        <begin position="59"/>
        <end position="78"/>
    </location>
</feature>
<dbReference type="SUPFAM" id="SSF46785">
    <property type="entry name" value="Winged helix' DNA-binding domain"/>
    <property type="match status" value="1"/>
</dbReference>
<dbReference type="SUPFAM" id="SSF53067">
    <property type="entry name" value="Actin-like ATPase domain"/>
    <property type="match status" value="1"/>
</dbReference>
<dbReference type="Gene3D" id="1.10.10.10">
    <property type="entry name" value="Winged helix-like DNA-binding domain superfamily/Winged helix DNA-binding domain"/>
    <property type="match status" value="1"/>
</dbReference>
<gene>
    <name evidence="3" type="primary">mlc</name>
    <name evidence="3" type="ORF">NRB56_23660</name>
</gene>
<reference evidence="3 4" key="1">
    <citation type="submission" date="2019-10" db="EMBL/GenBank/DDBJ databases">
        <title>Nocardia macrotermitis sp. nov. and Nocardia aurantia sp. nov., isolated from the gut of fungus growing-termite Macrotermes natalensis.</title>
        <authorList>
            <person name="Benndorf R."/>
            <person name="Schwitalla J."/>
            <person name="Martin K."/>
            <person name="De Beer W."/>
            <person name="Kaster A.-K."/>
            <person name="Vollmers J."/>
            <person name="Poulsen M."/>
            <person name="Beemelmanns C."/>
        </authorList>
    </citation>
    <scope>NUCLEOTIDE SEQUENCE [LARGE SCALE GENOMIC DNA]</scope>
    <source>
        <strain evidence="3 4">RB56</strain>
    </source>
</reference>
<dbReference type="PANTHER" id="PTHR18964">
    <property type="entry name" value="ROK (REPRESSOR, ORF, KINASE) FAMILY"/>
    <property type="match status" value="1"/>
</dbReference>
<dbReference type="InterPro" id="IPR000600">
    <property type="entry name" value="ROK"/>
</dbReference>
<evidence type="ECO:0000256" key="2">
    <source>
        <dbReference type="SAM" id="MobiDB-lite"/>
    </source>
</evidence>
<comment type="similarity">
    <text evidence="1">Belongs to the ROK (NagC/XylR) family.</text>
</comment>
<protein>
    <submittedName>
        <fullName evidence="3">Protein mlc</fullName>
    </submittedName>
</protein>
<evidence type="ECO:0000313" key="3">
    <source>
        <dbReference type="EMBL" id="MQY26793.1"/>
    </source>
</evidence>
<dbReference type="AlphaFoldDB" id="A0A7K0DLZ9"/>
<accession>A0A7K0DLZ9</accession>
<evidence type="ECO:0000256" key="1">
    <source>
        <dbReference type="ARBA" id="ARBA00006479"/>
    </source>
</evidence>
<organism evidence="3 4">
    <name type="scientific">Nocardia aurantia</name>
    <dbReference type="NCBI Taxonomy" id="2585199"/>
    <lineage>
        <taxon>Bacteria</taxon>
        <taxon>Bacillati</taxon>
        <taxon>Actinomycetota</taxon>
        <taxon>Actinomycetes</taxon>
        <taxon>Mycobacteriales</taxon>
        <taxon>Nocardiaceae</taxon>
        <taxon>Nocardia</taxon>
    </lineage>
</organism>
<comment type="caution">
    <text evidence="3">The sequence shown here is derived from an EMBL/GenBank/DDBJ whole genome shotgun (WGS) entry which is preliminary data.</text>
</comment>
<dbReference type="InterPro" id="IPR036390">
    <property type="entry name" value="WH_DNA-bd_sf"/>
</dbReference>
<dbReference type="Proteomes" id="UP000431401">
    <property type="component" value="Unassembled WGS sequence"/>
</dbReference>
<name>A0A7K0DLZ9_9NOCA</name>
<sequence length="387" mass="40629">MTSSPTPVHLRQMRRANLRSLLLALVAAPGSRADLAARTGLTKATVATLTEPLLRQRILLETEPQSTGPGRPSRPLRFHPEAPVAVGAEINVTHLAATVRTLDGSTVAHRRTEIDNRTRDAENIVTDTADLIRTVLPDNARLLGIGLAVPGTVHDATVTRAPNVPGLTGIRVADHLSTLLQTAETLLDNEANLAAFAHLWPGPAATPDFAYISGDVGVGSGLVLGHELFRGATGFAGELGHVVIDRDGRPCNCGGRGCVEQYAGLSTILATAGHPTVDTLITALADNAPRARTAVSDAGAALGIALSSLLNLVDVATIILGGSYARLAEHLEPAIRTELHTRVLSSRHRHITVTPSPIDPDAAAIGAAGLITHRACHQPERLEHFPD</sequence>
<dbReference type="InterPro" id="IPR036388">
    <property type="entry name" value="WH-like_DNA-bd_sf"/>
</dbReference>
<evidence type="ECO:0000313" key="4">
    <source>
        <dbReference type="Proteomes" id="UP000431401"/>
    </source>
</evidence>
<proteinExistence type="inferred from homology"/>